<organism evidence="4 5">
    <name type="scientific">Dothidotthia symphoricarpi CBS 119687</name>
    <dbReference type="NCBI Taxonomy" id="1392245"/>
    <lineage>
        <taxon>Eukaryota</taxon>
        <taxon>Fungi</taxon>
        <taxon>Dikarya</taxon>
        <taxon>Ascomycota</taxon>
        <taxon>Pezizomycotina</taxon>
        <taxon>Dothideomycetes</taxon>
        <taxon>Pleosporomycetidae</taxon>
        <taxon>Pleosporales</taxon>
        <taxon>Dothidotthiaceae</taxon>
        <taxon>Dothidotthia</taxon>
    </lineage>
</organism>
<dbReference type="EMBL" id="ML977499">
    <property type="protein sequence ID" value="KAF2133095.1"/>
    <property type="molecule type" value="Genomic_DNA"/>
</dbReference>
<proteinExistence type="predicted"/>
<dbReference type="InterPro" id="IPR041698">
    <property type="entry name" value="Methyltransf_25"/>
</dbReference>
<dbReference type="SUPFAM" id="SSF53335">
    <property type="entry name" value="S-adenosyl-L-methionine-dependent methyltransferases"/>
    <property type="match status" value="1"/>
</dbReference>
<feature type="domain" description="Methyltransferase" evidence="3">
    <location>
        <begin position="80"/>
        <end position="175"/>
    </location>
</feature>
<dbReference type="RefSeq" id="XP_033527482.1">
    <property type="nucleotide sequence ID" value="XM_033662193.1"/>
</dbReference>
<dbReference type="CDD" id="cd02440">
    <property type="entry name" value="AdoMet_MTases"/>
    <property type="match status" value="1"/>
</dbReference>
<evidence type="ECO:0000256" key="1">
    <source>
        <dbReference type="ARBA" id="ARBA00022603"/>
    </source>
</evidence>
<evidence type="ECO:0000256" key="2">
    <source>
        <dbReference type="ARBA" id="ARBA00022679"/>
    </source>
</evidence>
<dbReference type="GeneID" id="54402625"/>
<gene>
    <name evidence="4" type="ORF">P153DRAFT_149433</name>
</gene>
<evidence type="ECO:0000313" key="4">
    <source>
        <dbReference type="EMBL" id="KAF2133095.1"/>
    </source>
</evidence>
<keyword evidence="5" id="KW-1185">Reference proteome</keyword>
<protein>
    <submittedName>
        <fullName evidence="4">Methyltransferase</fullName>
    </submittedName>
</protein>
<keyword evidence="2 4" id="KW-0808">Transferase</keyword>
<dbReference type="Proteomes" id="UP000799771">
    <property type="component" value="Unassembled WGS sequence"/>
</dbReference>
<dbReference type="AlphaFoldDB" id="A0A6A6AQ03"/>
<dbReference type="Gene3D" id="3.40.50.150">
    <property type="entry name" value="Vaccinia Virus protein VP39"/>
    <property type="match status" value="1"/>
</dbReference>
<sequence length="248" mass="28069">MKHFCYIHRNIFPLTMAEHTTQSPEFSSHSDPPSDLKTRLKDSYDAIASQYNEWTIPHSTTRLHFLDQLLNRLPITTTSVLELGCGHGVPVTQKLLSHPNFTVTANDLSSAQIALARNTLLPNHRLTLLEGDMLALNFPLATFDAIVAMYSIIHLPRGEQVEMLRKIVAWLKPGGWLLANFGAEEVVGAEAREWLGEEKGWMFWSGWGEEGTLNKIKEAGLEVFVRETRDDEVDDARFLWVLAQKSDE</sequence>
<name>A0A6A6AQ03_9PLEO</name>
<dbReference type="OrthoDB" id="540004at2759"/>
<dbReference type="GO" id="GO:0008168">
    <property type="term" value="F:methyltransferase activity"/>
    <property type="evidence" value="ECO:0007669"/>
    <property type="project" value="UniProtKB-KW"/>
</dbReference>
<dbReference type="GO" id="GO:0032259">
    <property type="term" value="P:methylation"/>
    <property type="evidence" value="ECO:0007669"/>
    <property type="project" value="UniProtKB-KW"/>
</dbReference>
<dbReference type="PANTHER" id="PTHR43861">
    <property type="entry name" value="TRANS-ACONITATE 2-METHYLTRANSFERASE-RELATED"/>
    <property type="match status" value="1"/>
</dbReference>
<dbReference type="PANTHER" id="PTHR43861:SF1">
    <property type="entry name" value="TRANS-ACONITATE 2-METHYLTRANSFERASE"/>
    <property type="match status" value="1"/>
</dbReference>
<evidence type="ECO:0000313" key="5">
    <source>
        <dbReference type="Proteomes" id="UP000799771"/>
    </source>
</evidence>
<evidence type="ECO:0000259" key="3">
    <source>
        <dbReference type="Pfam" id="PF13649"/>
    </source>
</evidence>
<reference evidence="4" key="1">
    <citation type="journal article" date="2020" name="Stud. Mycol.">
        <title>101 Dothideomycetes genomes: a test case for predicting lifestyles and emergence of pathogens.</title>
        <authorList>
            <person name="Haridas S."/>
            <person name="Albert R."/>
            <person name="Binder M."/>
            <person name="Bloem J."/>
            <person name="Labutti K."/>
            <person name="Salamov A."/>
            <person name="Andreopoulos B."/>
            <person name="Baker S."/>
            <person name="Barry K."/>
            <person name="Bills G."/>
            <person name="Bluhm B."/>
            <person name="Cannon C."/>
            <person name="Castanera R."/>
            <person name="Culley D."/>
            <person name="Daum C."/>
            <person name="Ezra D."/>
            <person name="Gonzalez J."/>
            <person name="Henrissat B."/>
            <person name="Kuo A."/>
            <person name="Liang C."/>
            <person name="Lipzen A."/>
            <person name="Lutzoni F."/>
            <person name="Magnuson J."/>
            <person name="Mondo S."/>
            <person name="Nolan M."/>
            <person name="Ohm R."/>
            <person name="Pangilinan J."/>
            <person name="Park H.-J."/>
            <person name="Ramirez L."/>
            <person name="Alfaro M."/>
            <person name="Sun H."/>
            <person name="Tritt A."/>
            <person name="Yoshinaga Y."/>
            <person name="Zwiers L.-H."/>
            <person name="Turgeon B."/>
            <person name="Goodwin S."/>
            <person name="Spatafora J."/>
            <person name="Crous P."/>
            <person name="Grigoriev I."/>
        </authorList>
    </citation>
    <scope>NUCLEOTIDE SEQUENCE</scope>
    <source>
        <strain evidence="4">CBS 119687</strain>
    </source>
</reference>
<dbReference type="Pfam" id="PF13649">
    <property type="entry name" value="Methyltransf_25"/>
    <property type="match status" value="1"/>
</dbReference>
<dbReference type="InterPro" id="IPR029063">
    <property type="entry name" value="SAM-dependent_MTases_sf"/>
</dbReference>
<accession>A0A6A6AQ03</accession>
<keyword evidence="1 4" id="KW-0489">Methyltransferase</keyword>